<keyword evidence="1" id="KW-0175">Coiled coil</keyword>
<feature type="compositionally biased region" description="Low complexity" evidence="2">
    <location>
        <begin position="194"/>
        <end position="206"/>
    </location>
</feature>
<feature type="coiled-coil region" evidence="1">
    <location>
        <begin position="241"/>
        <end position="303"/>
    </location>
</feature>
<evidence type="ECO:0000313" key="4">
    <source>
        <dbReference type="Proteomes" id="UP001321760"/>
    </source>
</evidence>
<comment type="caution">
    <text evidence="3">The sequence shown here is derived from an EMBL/GenBank/DDBJ whole genome shotgun (WGS) entry which is preliminary data.</text>
</comment>
<dbReference type="Proteomes" id="UP001321760">
    <property type="component" value="Unassembled WGS sequence"/>
</dbReference>
<accession>A0AAV9G2Y4</accession>
<reference evidence="3" key="2">
    <citation type="submission" date="2023-05" db="EMBL/GenBank/DDBJ databases">
        <authorList>
            <consortium name="Lawrence Berkeley National Laboratory"/>
            <person name="Steindorff A."/>
            <person name="Hensen N."/>
            <person name="Bonometti L."/>
            <person name="Westerberg I."/>
            <person name="Brannstrom I.O."/>
            <person name="Guillou S."/>
            <person name="Cros-Aarteil S."/>
            <person name="Calhoun S."/>
            <person name="Haridas S."/>
            <person name="Kuo A."/>
            <person name="Mondo S."/>
            <person name="Pangilinan J."/>
            <person name="Riley R."/>
            <person name="Labutti K."/>
            <person name="Andreopoulos B."/>
            <person name="Lipzen A."/>
            <person name="Chen C."/>
            <person name="Yanf M."/>
            <person name="Daum C."/>
            <person name="Ng V."/>
            <person name="Clum A."/>
            <person name="Ohm R."/>
            <person name="Martin F."/>
            <person name="Silar P."/>
            <person name="Natvig D."/>
            <person name="Lalanne C."/>
            <person name="Gautier V."/>
            <person name="Ament-Velasquez S.L."/>
            <person name="Kruys A."/>
            <person name="Hutchinson M.I."/>
            <person name="Powell A.J."/>
            <person name="Barry K."/>
            <person name="Miller A.N."/>
            <person name="Grigoriev I.V."/>
            <person name="Debuchy R."/>
            <person name="Gladieux P."/>
            <person name="Thoren M.H."/>
            <person name="Johannesson H."/>
        </authorList>
    </citation>
    <scope>NUCLEOTIDE SEQUENCE</scope>
    <source>
        <strain evidence="3">PSN243</strain>
    </source>
</reference>
<keyword evidence="4" id="KW-1185">Reference proteome</keyword>
<feature type="compositionally biased region" description="Low complexity" evidence="2">
    <location>
        <begin position="125"/>
        <end position="148"/>
    </location>
</feature>
<evidence type="ECO:0000256" key="2">
    <source>
        <dbReference type="SAM" id="MobiDB-lite"/>
    </source>
</evidence>
<reference evidence="3" key="1">
    <citation type="journal article" date="2023" name="Mol. Phylogenet. Evol.">
        <title>Genome-scale phylogeny and comparative genomics of the fungal order Sordariales.</title>
        <authorList>
            <person name="Hensen N."/>
            <person name="Bonometti L."/>
            <person name="Westerberg I."/>
            <person name="Brannstrom I.O."/>
            <person name="Guillou S."/>
            <person name="Cros-Aarteil S."/>
            <person name="Calhoun S."/>
            <person name="Haridas S."/>
            <person name="Kuo A."/>
            <person name="Mondo S."/>
            <person name="Pangilinan J."/>
            <person name="Riley R."/>
            <person name="LaButti K."/>
            <person name="Andreopoulos B."/>
            <person name="Lipzen A."/>
            <person name="Chen C."/>
            <person name="Yan M."/>
            <person name="Daum C."/>
            <person name="Ng V."/>
            <person name="Clum A."/>
            <person name="Steindorff A."/>
            <person name="Ohm R.A."/>
            <person name="Martin F."/>
            <person name="Silar P."/>
            <person name="Natvig D.O."/>
            <person name="Lalanne C."/>
            <person name="Gautier V."/>
            <person name="Ament-Velasquez S.L."/>
            <person name="Kruys A."/>
            <person name="Hutchinson M.I."/>
            <person name="Powell A.J."/>
            <person name="Barry K."/>
            <person name="Miller A.N."/>
            <person name="Grigoriev I.V."/>
            <person name="Debuchy R."/>
            <person name="Gladieux P."/>
            <person name="Hiltunen Thoren M."/>
            <person name="Johannesson H."/>
        </authorList>
    </citation>
    <scope>NUCLEOTIDE SEQUENCE</scope>
    <source>
        <strain evidence="3">PSN243</strain>
    </source>
</reference>
<organism evidence="3 4">
    <name type="scientific">Podospora aff. communis PSN243</name>
    <dbReference type="NCBI Taxonomy" id="3040156"/>
    <lineage>
        <taxon>Eukaryota</taxon>
        <taxon>Fungi</taxon>
        <taxon>Dikarya</taxon>
        <taxon>Ascomycota</taxon>
        <taxon>Pezizomycotina</taxon>
        <taxon>Sordariomycetes</taxon>
        <taxon>Sordariomycetidae</taxon>
        <taxon>Sordariales</taxon>
        <taxon>Podosporaceae</taxon>
        <taxon>Podospora</taxon>
    </lineage>
</organism>
<evidence type="ECO:0000313" key="3">
    <source>
        <dbReference type="EMBL" id="KAK4442554.1"/>
    </source>
</evidence>
<protein>
    <submittedName>
        <fullName evidence="3">Uncharacterized protein</fullName>
    </submittedName>
</protein>
<sequence length="684" mass="76390">MGTKSKRRCDRKPRPQRPYLRRVERIKLVACLDYSLAHHVDLTSVATANLDSLKEYERHVAEKGISSALKKEYREYGREDGDFSLKAFLAEGSAFMRYKEHDLEVLRLESSRLQRNLRKRNTPKSLPQTSTTRTRTSRTLSLRPSVRSDSTRIVIRSTPESSSSVGPLARQTLETATTGPLLRPRYENERPSKTRASASATASPARPTRRVKREPCPERVMEIAETASPPSPSGNVQSGRLQTVEAELALKSEELQSALRRITEKQDYVITLSNRLHTVEKEYKEMERSINKAAEHRQDLTMQETLRIECLNLRSQNIKMTSQRKVISMAAEGSLGPSSQNIRDDFELILAGLKDACSSLDIMIPAIASDVSPAVAEAAAELWSQRLTGSSLHQLGSRVSADEMTDIQFLSALAATGIAELVFESNFPDFLARESPLLDQYREHILLKAGPQTLSELDLLAYYSLLSAAGDEFDSYSHSHFFTDTARSLSSTIVSALAHLISPHTDIASDTFVEPILRALKLKANLVLTRKRYTLVFPQPGDRFGPTTMIRDGESHRRVPPPGRSAIGARMKKGQRLPSRAVNGGEEGRARVKLCLFPGLYVEAKRDENEDGGGTFRGKQSGVGFHVRNVLVECENFEKNTGRGLGEVEEVRDEEIEEVHTGEDRTRRRVPEGYVPLVRAVVLV</sequence>
<feature type="region of interest" description="Disordered" evidence="2">
    <location>
        <begin position="114"/>
        <end position="214"/>
    </location>
</feature>
<proteinExistence type="predicted"/>
<feature type="region of interest" description="Disordered" evidence="2">
    <location>
        <begin position="546"/>
        <end position="582"/>
    </location>
</feature>
<gene>
    <name evidence="3" type="ORF">QBC34DRAFT_363502</name>
</gene>
<evidence type="ECO:0000256" key="1">
    <source>
        <dbReference type="SAM" id="Coils"/>
    </source>
</evidence>
<name>A0AAV9G2Y4_9PEZI</name>
<dbReference type="EMBL" id="MU866012">
    <property type="protein sequence ID" value="KAK4442554.1"/>
    <property type="molecule type" value="Genomic_DNA"/>
</dbReference>
<dbReference type="AlphaFoldDB" id="A0AAV9G2Y4"/>